<dbReference type="PANTHER" id="PTHR11134">
    <property type="entry name" value="ADAPTOR COMPLEX SUBUNIT BETA FAMILY MEMBER"/>
    <property type="match status" value="1"/>
</dbReference>
<dbReference type="Gene3D" id="1.25.10.10">
    <property type="entry name" value="Leucine-rich Repeat Variant"/>
    <property type="match status" value="1"/>
</dbReference>
<dbReference type="GO" id="GO:0006886">
    <property type="term" value="P:intracellular protein transport"/>
    <property type="evidence" value="ECO:0007669"/>
    <property type="project" value="InterPro"/>
</dbReference>
<evidence type="ECO:0000256" key="4">
    <source>
        <dbReference type="ARBA" id="ARBA00022927"/>
    </source>
</evidence>
<dbReference type="Proteomes" id="UP000288805">
    <property type="component" value="Unassembled WGS sequence"/>
</dbReference>
<dbReference type="GO" id="GO:0016192">
    <property type="term" value="P:vesicle-mediated transport"/>
    <property type="evidence" value="ECO:0007669"/>
    <property type="project" value="InterPro"/>
</dbReference>
<dbReference type="GO" id="GO:0030117">
    <property type="term" value="C:membrane coat"/>
    <property type="evidence" value="ECO:0007669"/>
    <property type="project" value="InterPro"/>
</dbReference>
<sequence>MFPQFGATAETLSKASTLVFRIGTDAHLYDDPEDANIAPLLDSKFDSEKCEALKRLLALIAQGVDVSNFFPQVVKNVASQSLEVKKLVYLYLLHYAEKRPNEALLSINCFQKDLGDPNPLVRAWALRAMAGIRLLVIAPIVLVAVEKCARDPSVYVRKCAANALPKLHDLRIEENTPALEEVRSIDLLLLNEKRPKEPFKGLAMSMWCKEGGPLRRILQDGGSMEFPVNGMRHHVASKAGELR</sequence>
<dbReference type="SUPFAM" id="SSF48371">
    <property type="entry name" value="ARM repeat"/>
    <property type="match status" value="1"/>
</dbReference>
<evidence type="ECO:0000259" key="6">
    <source>
        <dbReference type="Pfam" id="PF01602"/>
    </source>
</evidence>
<gene>
    <name evidence="7" type="primary">AP3B2</name>
    <name evidence="7" type="ORF">CK203_073268</name>
</gene>
<evidence type="ECO:0000256" key="3">
    <source>
        <dbReference type="ARBA" id="ARBA00022448"/>
    </source>
</evidence>
<organism evidence="7 8">
    <name type="scientific">Vitis vinifera</name>
    <name type="common">Grape</name>
    <dbReference type="NCBI Taxonomy" id="29760"/>
    <lineage>
        <taxon>Eukaryota</taxon>
        <taxon>Viridiplantae</taxon>
        <taxon>Streptophyta</taxon>
        <taxon>Embryophyta</taxon>
        <taxon>Tracheophyta</taxon>
        <taxon>Spermatophyta</taxon>
        <taxon>Magnoliopsida</taxon>
        <taxon>eudicotyledons</taxon>
        <taxon>Gunneridae</taxon>
        <taxon>Pentapetalae</taxon>
        <taxon>rosids</taxon>
        <taxon>Vitales</taxon>
        <taxon>Vitaceae</taxon>
        <taxon>Viteae</taxon>
        <taxon>Vitis</taxon>
    </lineage>
</organism>
<keyword evidence="4" id="KW-0653">Protein transport</keyword>
<name>A0A438ENP6_VITVI</name>
<dbReference type="InterPro" id="IPR002553">
    <property type="entry name" value="Clathrin/coatomer_adapt-like_N"/>
</dbReference>
<evidence type="ECO:0000256" key="5">
    <source>
        <dbReference type="ARBA" id="ARBA00023136"/>
    </source>
</evidence>
<comment type="caution">
    <text evidence="7">The sequence shown here is derived from an EMBL/GenBank/DDBJ whole genome shotgun (WGS) entry which is preliminary data.</text>
</comment>
<proteinExistence type="inferred from homology"/>
<dbReference type="Pfam" id="PF01602">
    <property type="entry name" value="Adaptin_N"/>
    <property type="match status" value="1"/>
</dbReference>
<dbReference type="InterPro" id="IPR011989">
    <property type="entry name" value="ARM-like"/>
</dbReference>
<evidence type="ECO:0000256" key="2">
    <source>
        <dbReference type="ARBA" id="ARBA00006613"/>
    </source>
</evidence>
<keyword evidence="5" id="KW-0472">Membrane</keyword>
<dbReference type="EMBL" id="QGNW01001229">
    <property type="protein sequence ID" value="RVW49245.1"/>
    <property type="molecule type" value="Genomic_DNA"/>
</dbReference>
<dbReference type="GO" id="GO:0012505">
    <property type="term" value="C:endomembrane system"/>
    <property type="evidence" value="ECO:0007669"/>
    <property type="project" value="UniProtKB-SubCell"/>
</dbReference>
<dbReference type="InterPro" id="IPR016024">
    <property type="entry name" value="ARM-type_fold"/>
</dbReference>
<keyword evidence="3" id="KW-0813">Transport</keyword>
<reference evidence="7 8" key="1">
    <citation type="journal article" date="2018" name="PLoS Genet.">
        <title>Population sequencing reveals clonal diversity and ancestral inbreeding in the grapevine cultivar Chardonnay.</title>
        <authorList>
            <person name="Roach M.J."/>
            <person name="Johnson D.L."/>
            <person name="Bohlmann J."/>
            <person name="van Vuuren H.J."/>
            <person name="Jones S.J."/>
            <person name="Pretorius I.S."/>
            <person name="Schmidt S.A."/>
            <person name="Borneman A.R."/>
        </authorList>
    </citation>
    <scope>NUCLEOTIDE SEQUENCE [LARGE SCALE GENOMIC DNA]</scope>
    <source>
        <strain evidence="8">cv. Chardonnay</strain>
        <tissue evidence="7">Leaf</tissue>
    </source>
</reference>
<accession>A0A438ENP6</accession>
<evidence type="ECO:0000313" key="8">
    <source>
        <dbReference type="Proteomes" id="UP000288805"/>
    </source>
</evidence>
<feature type="domain" description="Clathrin/coatomer adaptor adaptin-like N-terminal" evidence="6">
    <location>
        <begin position="38"/>
        <end position="175"/>
    </location>
</feature>
<dbReference type="AlphaFoldDB" id="A0A438ENP6"/>
<evidence type="ECO:0000313" key="7">
    <source>
        <dbReference type="EMBL" id="RVW49245.1"/>
    </source>
</evidence>
<dbReference type="InterPro" id="IPR026739">
    <property type="entry name" value="AP_beta"/>
</dbReference>
<evidence type="ECO:0000256" key="1">
    <source>
        <dbReference type="ARBA" id="ARBA00004308"/>
    </source>
</evidence>
<comment type="similarity">
    <text evidence="2">Belongs to the adaptor complexes large subunit family.</text>
</comment>
<comment type="subcellular location">
    <subcellularLocation>
        <location evidence="1">Endomembrane system</location>
    </subcellularLocation>
</comment>
<protein>
    <submittedName>
        <fullName evidence="7">AP-3 complex subunit beta-2</fullName>
    </submittedName>
</protein>